<evidence type="ECO:0000313" key="2">
    <source>
        <dbReference type="WBParaSite" id="nRc.2.0.1.t01189-RA"/>
    </source>
</evidence>
<reference evidence="2" key="1">
    <citation type="submission" date="2022-11" db="UniProtKB">
        <authorList>
            <consortium name="WormBaseParasite"/>
        </authorList>
    </citation>
    <scope>IDENTIFICATION</scope>
</reference>
<evidence type="ECO:0000313" key="1">
    <source>
        <dbReference type="Proteomes" id="UP000887565"/>
    </source>
</evidence>
<accession>A0A915HIC8</accession>
<protein>
    <submittedName>
        <fullName evidence="2">Uncharacterized protein</fullName>
    </submittedName>
</protein>
<dbReference type="Proteomes" id="UP000887565">
    <property type="component" value="Unplaced"/>
</dbReference>
<dbReference type="AlphaFoldDB" id="A0A915HIC8"/>
<name>A0A915HIC8_ROMCU</name>
<sequence length="102" mass="11534">MNIGSFWWLREWCVLRVRHPGVDEPDGGVISLDQTRWIVQFASFIEEKCKMGSLDGVNDTKFIGPDARKPSKNESGDVVEDWQPRFAVIPAVVIAEILVNGY</sequence>
<keyword evidence="1" id="KW-1185">Reference proteome</keyword>
<dbReference type="WBParaSite" id="nRc.2.0.1.t01189-RA">
    <property type="protein sequence ID" value="nRc.2.0.1.t01189-RA"/>
    <property type="gene ID" value="nRc.2.0.1.g01189"/>
</dbReference>
<proteinExistence type="predicted"/>
<organism evidence="1 2">
    <name type="scientific">Romanomermis culicivorax</name>
    <name type="common">Nematode worm</name>
    <dbReference type="NCBI Taxonomy" id="13658"/>
    <lineage>
        <taxon>Eukaryota</taxon>
        <taxon>Metazoa</taxon>
        <taxon>Ecdysozoa</taxon>
        <taxon>Nematoda</taxon>
        <taxon>Enoplea</taxon>
        <taxon>Dorylaimia</taxon>
        <taxon>Mermithida</taxon>
        <taxon>Mermithoidea</taxon>
        <taxon>Mermithidae</taxon>
        <taxon>Romanomermis</taxon>
    </lineage>
</organism>